<evidence type="ECO:0000256" key="4">
    <source>
        <dbReference type="ARBA" id="ARBA00023163"/>
    </source>
</evidence>
<dbReference type="InterPro" id="IPR014284">
    <property type="entry name" value="RNA_pol_sigma-70_dom"/>
</dbReference>
<sequence>MHTLSDNVSDVKLLRLLQQGRKDAFEALFKKYYHPLWRHSVKYLHDSHMAEEIVQEFFIYLWENQQTLTLPNSVAVYFHVAIKNRCLNYLKKKIHLMIPIENTTDILGYEPDQLIAEELSEAMDEAINKLPEKCKLIFLLNRQSHFSYKEIAGHLAISIKTVESQMGIALKKLREHLLKHGVRLLIWMPMIKETFF</sequence>
<dbReference type="Proteomes" id="UP001168528">
    <property type="component" value="Unassembled WGS sequence"/>
</dbReference>
<organism evidence="7 8">
    <name type="scientific">Rhodocytophaga aerolata</name>
    <dbReference type="NCBI Taxonomy" id="455078"/>
    <lineage>
        <taxon>Bacteria</taxon>
        <taxon>Pseudomonadati</taxon>
        <taxon>Bacteroidota</taxon>
        <taxon>Cytophagia</taxon>
        <taxon>Cytophagales</taxon>
        <taxon>Rhodocytophagaceae</taxon>
        <taxon>Rhodocytophaga</taxon>
    </lineage>
</organism>
<evidence type="ECO:0000259" key="6">
    <source>
        <dbReference type="Pfam" id="PF08281"/>
    </source>
</evidence>
<dbReference type="InterPro" id="IPR039425">
    <property type="entry name" value="RNA_pol_sigma-70-like"/>
</dbReference>
<keyword evidence="3" id="KW-0731">Sigma factor</keyword>
<keyword evidence="2" id="KW-0805">Transcription regulation</keyword>
<dbReference type="NCBIfam" id="TIGR02985">
    <property type="entry name" value="Sig70_bacteroi1"/>
    <property type="match status" value="1"/>
</dbReference>
<protein>
    <submittedName>
        <fullName evidence="7">RNA polymerase sigma-70 factor</fullName>
    </submittedName>
</protein>
<dbReference type="NCBIfam" id="TIGR02937">
    <property type="entry name" value="sigma70-ECF"/>
    <property type="match status" value="1"/>
</dbReference>
<dbReference type="Pfam" id="PF08281">
    <property type="entry name" value="Sigma70_r4_2"/>
    <property type="match status" value="1"/>
</dbReference>
<dbReference type="InterPro" id="IPR013324">
    <property type="entry name" value="RNA_pol_sigma_r3/r4-like"/>
</dbReference>
<evidence type="ECO:0000256" key="2">
    <source>
        <dbReference type="ARBA" id="ARBA00023015"/>
    </source>
</evidence>
<dbReference type="SUPFAM" id="SSF88659">
    <property type="entry name" value="Sigma3 and sigma4 domains of RNA polymerase sigma factors"/>
    <property type="match status" value="1"/>
</dbReference>
<accession>A0ABT8RF12</accession>
<dbReference type="SUPFAM" id="SSF88946">
    <property type="entry name" value="Sigma2 domain of RNA polymerase sigma factors"/>
    <property type="match status" value="1"/>
</dbReference>
<dbReference type="Gene3D" id="1.10.1740.10">
    <property type="match status" value="1"/>
</dbReference>
<proteinExistence type="inferred from homology"/>
<reference evidence="7" key="1">
    <citation type="submission" date="2023-07" db="EMBL/GenBank/DDBJ databases">
        <title>The genome sequence of Rhodocytophaga aerolata KACC 12507.</title>
        <authorList>
            <person name="Zhang X."/>
        </authorList>
    </citation>
    <scope>NUCLEOTIDE SEQUENCE</scope>
    <source>
        <strain evidence="7">KACC 12507</strain>
    </source>
</reference>
<evidence type="ECO:0000313" key="7">
    <source>
        <dbReference type="EMBL" id="MDO1449758.1"/>
    </source>
</evidence>
<dbReference type="CDD" id="cd06171">
    <property type="entry name" value="Sigma70_r4"/>
    <property type="match status" value="1"/>
</dbReference>
<dbReference type="InterPro" id="IPR013325">
    <property type="entry name" value="RNA_pol_sigma_r2"/>
</dbReference>
<dbReference type="InterPro" id="IPR013249">
    <property type="entry name" value="RNA_pol_sigma70_r4_t2"/>
</dbReference>
<gene>
    <name evidence="7" type="ORF">Q0590_26000</name>
</gene>
<evidence type="ECO:0000256" key="1">
    <source>
        <dbReference type="ARBA" id="ARBA00010641"/>
    </source>
</evidence>
<dbReference type="Pfam" id="PF04542">
    <property type="entry name" value="Sigma70_r2"/>
    <property type="match status" value="1"/>
</dbReference>
<feature type="domain" description="RNA polymerase sigma factor 70 region 4 type 2" evidence="6">
    <location>
        <begin position="121"/>
        <end position="173"/>
    </location>
</feature>
<dbReference type="PANTHER" id="PTHR43133">
    <property type="entry name" value="RNA POLYMERASE ECF-TYPE SIGMA FACTO"/>
    <property type="match status" value="1"/>
</dbReference>
<evidence type="ECO:0000313" key="8">
    <source>
        <dbReference type="Proteomes" id="UP001168528"/>
    </source>
</evidence>
<dbReference type="RefSeq" id="WP_302040562.1">
    <property type="nucleotide sequence ID" value="NZ_JAUKPO010000022.1"/>
</dbReference>
<dbReference type="EMBL" id="JAUKPO010000022">
    <property type="protein sequence ID" value="MDO1449758.1"/>
    <property type="molecule type" value="Genomic_DNA"/>
</dbReference>
<keyword evidence="8" id="KW-1185">Reference proteome</keyword>
<dbReference type="InterPro" id="IPR036388">
    <property type="entry name" value="WH-like_DNA-bd_sf"/>
</dbReference>
<evidence type="ECO:0000256" key="3">
    <source>
        <dbReference type="ARBA" id="ARBA00023082"/>
    </source>
</evidence>
<dbReference type="Gene3D" id="1.10.10.10">
    <property type="entry name" value="Winged helix-like DNA-binding domain superfamily/Winged helix DNA-binding domain"/>
    <property type="match status" value="1"/>
</dbReference>
<dbReference type="PANTHER" id="PTHR43133:SF46">
    <property type="entry name" value="RNA POLYMERASE SIGMA-70 FACTOR ECF SUBFAMILY"/>
    <property type="match status" value="1"/>
</dbReference>
<dbReference type="InterPro" id="IPR007627">
    <property type="entry name" value="RNA_pol_sigma70_r2"/>
</dbReference>
<comment type="similarity">
    <text evidence="1">Belongs to the sigma-70 factor family. ECF subfamily.</text>
</comment>
<evidence type="ECO:0000259" key="5">
    <source>
        <dbReference type="Pfam" id="PF04542"/>
    </source>
</evidence>
<keyword evidence="4" id="KW-0804">Transcription</keyword>
<feature type="domain" description="RNA polymerase sigma-70 region 2" evidence="5">
    <location>
        <begin position="28"/>
        <end position="93"/>
    </location>
</feature>
<name>A0ABT8RF12_9BACT</name>
<dbReference type="InterPro" id="IPR014327">
    <property type="entry name" value="RNA_pol_sigma70_bacteroid"/>
</dbReference>
<comment type="caution">
    <text evidence="7">The sequence shown here is derived from an EMBL/GenBank/DDBJ whole genome shotgun (WGS) entry which is preliminary data.</text>
</comment>